<keyword evidence="2" id="KW-1185">Reference proteome</keyword>
<reference evidence="1 2" key="1">
    <citation type="submission" date="2021-07" db="EMBL/GenBank/DDBJ databases">
        <authorList>
            <person name="Palmer J.M."/>
        </authorList>
    </citation>
    <scope>NUCLEOTIDE SEQUENCE [LARGE SCALE GENOMIC DNA]</scope>
    <source>
        <strain evidence="1 2">AT_MEX2019</strain>
        <tissue evidence="1">Muscle</tissue>
    </source>
</reference>
<proteinExistence type="predicted"/>
<sequence>MCLAEAQLPLDYSEKCQPCKSACHSSCQTQPLWERLTSSNKPSSTSYMPVQILPTYAVQAQFHFVFITNKLLNPLFFLCICATSRVI</sequence>
<organism evidence="1 2">
    <name type="scientific">Ataeniobius toweri</name>
    <dbReference type="NCBI Taxonomy" id="208326"/>
    <lineage>
        <taxon>Eukaryota</taxon>
        <taxon>Metazoa</taxon>
        <taxon>Chordata</taxon>
        <taxon>Craniata</taxon>
        <taxon>Vertebrata</taxon>
        <taxon>Euteleostomi</taxon>
        <taxon>Actinopterygii</taxon>
        <taxon>Neopterygii</taxon>
        <taxon>Teleostei</taxon>
        <taxon>Neoteleostei</taxon>
        <taxon>Acanthomorphata</taxon>
        <taxon>Ovalentaria</taxon>
        <taxon>Atherinomorphae</taxon>
        <taxon>Cyprinodontiformes</taxon>
        <taxon>Goodeidae</taxon>
        <taxon>Ataeniobius</taxon>
    </lineage>
</organism>
<dbReference type="Proteomes" id="UP001345963">
    <property type="component" value="Unassembled WGS sequence"/>
</dbReference>
<dbReference type="EMBL" id="JAHUTI010091426">
    <property type="protein sequence ID" value="MED6262061.1"/>
    <property type="molecule type" value="Genomic_DNA"/>
</dbReference>
<gene>
    <name evidence="1" type="ORF">ATANTOWER_013927</name>
</gene>
<accession>A0ABU7CGZ0</accession>
<evidence type="ECO:0000313" key="1">
    <source>
        <dbReference type="EMBL" id="MED6262061.1"/>
    </source>
</evidence>
<evidence type="ECO:0000313" key="2">
    <source>
        <dbReference type="Proteomes" id="UP001345963"/>
    </source>
</evidence>
<name>A0ABU7CGZ0_9TELE</name>
<comment type="caution">
    <text evidence="1">The sequence shown here is derived from an EMBL/GenBank/DDBJ whole genome shotgun (WGS) entry which is preliminary data.</text>
</comment>
<protein>
    <submittedName>
        <fullName evidence="1">Uncharacterized protein</fullName>
    </submittedName>
</protein>